<dbReference type="EMBL" id="JASSZA010000003">
    <property type="protein sequence ID" value="KAK2115478.1"/>
    <property type="molecule type" value="Genomic_DNA"/>
</dbReference>
<name>A0ABQ9W3W8_SAGOE</name>
<dbReference type="Proteomes" id="UP001266305">
    <property type="component" value="Unassembled WGS sequence"/>
</dbReference>
<evidence type="ECO:0000313" key="3">
    <source>
        <dbReference type="Proteomes" id="UP001266305"/>
    </source>
</evidence>
<dbReference type="InterPro" id="IPR011009">
    <property type="entry name" value="Kinase-like_dom_sf"/>
</dbReference>
<reference evidence="2 3" key="1">
    <citation type="submission" date="2023-05" db="EMBL/GenBank/DDBJ databases">
        <title>B98-5 Cell Line De Novo Hybrid Assembly: An Optical Mapping Approach.</title>
        <authorList>
            <person name="Kananen K."/>
            <person name="Auerbach J.A."/>
            <person name="Kautto E."/>
            <person name="Blachly J.S."/>
        </authorList>
    </citation>
    <scope>NUCLEOTIDE SEQUENCE [LARGE SCALE GENOMIC DNA]</scope>
    <source>
        <strain evidence="2">B95-8</strain>
        <tissue evidence="2">Cell line</tissue>
    </source>
</reference>
<gene>
    <name evidence="2" type="ORF">P7K49_006104</name>
</gene>
<accession>A0ABQ9W3W8</accession>
<feature type="compositionally biased region" description="Polar residues" evidence="1">
    <location>
        <begin position="271"/>
        <end position="280"/>
    </location>
</feature>
<feature type="region of interest" description="Disordered" evidence="1">
    <location>
        <begin position="1"/>
        <end position="40"/>
    </location>
</feature>
<proteinExistence type="predicted"/>
<dbReference type="SUPFAM" id="SSF56112">
    <property type="entry name" value="Protein kinase-like (PK-like)"/>
    <property type="match status" value="1"/>
</dbReference>
<feature type="compositionally biased region" description="Basic and acidic residues" evidence="1">
    <location>
        <begin position="261"/>
        <end position="270"/>
    </location>
</feature>
<keyword evidence="3" id="KW-1185">Reference proteome</keyword>
<sequence>MRETRREESASEHGQHVSKGEEDDLSPIGRGRRKDAENTKHTEFGDRSFLRLWRMAFRRVSRSLVWVTAGQWGGLSMAEEEGWSDDLTAPGTESLKSPFIKVLNPLGALFLFFTLGLSHPFSSKHVPRIHPLQGHVLTSRSGRPFLTPQGVPSASQRQCHSGASCESCNCFAAPEVFQVYLDGGPGYSYPVDWWSLGVTAYELLRGWVRRRLSGAHKGLCRGAQAVPGRAESAGHTVQEGARAGESRSPGLQSRCLVSAQHRADSGKEPDSATSYSFNVV</sequence>
<organism evidence="2 3">
    <name type="scientific">Saguinus oedipus</name>
    <name type="common">Cotton-top tamarin</name>
    <name type="synonym">Oedipomidas oedipus</name>
    <dbReference type="NCBI Taxonomy" id="9490"/>
    <lineage>
        <taxon>Eukaryota</taxon>
        <taxon>Metazoa</taxon>
        <taxon>Chordata</taxon>
        <taxon>Craniata</taxon>
        <taxon>Vertebrata</taxon>
        <taxon>Euteleostomi</taxon>
        <taxon>Mammalia</taxon>
        <taxon>Eutheria</taxon>
        <taxon>Euarchontoglires</taxon>
        <taxon>Primates</taxon>
        <taxon>Haplorrhini</taxon>
        <taxon>Platyrrhini</taxon>
        <taxon>Cebidae</taxon>
        <taxon>Callitrichinae</taxon>
        <taxon>Saguinus</taxon>
    </lineage>
</organism>
<evidence type="ECO:0000256" key="1">
    <source>
        <dbReference type="SAM" id="MobiDB-lite"/>
    </source>
</evidence>
<evidence type="ECO:0000313" key="2">
    <source>
        <dbReference type="EMBL" id="KAK2115478.1"/>
    </source>
</evidence>
<protein>
    <submittedName>
        <fullName evidence="2">Uncharacterized protein</fullName>
    </submittedName>
</protein>
<feature type="region of interest" description="Disordered" evidence="1">
    <location>
        <begin position="230"/>
        <end position="280"/>
    </location>
</feature>
<dbReference type="Gene3D" id="1.10.510.10">
    <property type="entry name" value="Transferase(Phosphotransferase) domain 1"/>
    <property type="match status" value="1"/>
</dbReference>
<comment type="caution">
    <text evidence="2">The sequence shown here is derived from an EMBL/GenBank/DDBJ whole genome shotgun (WGS) entry which is preliminary data.</text>
</comment>
<feature type="compositionally biased region" description="Basic and acidic residues" evidence="1">
    <location>
        <begin position="1"/>
        <end position="20"/>
    </location>
</feature>